<dbReference type="PATRIC" id="fig|937777.3.peg.1574"/>
<dbReference type="STRING" id="937777.Deipe_1572"/>
<sequence length="308" mass="33618">MSPGAVKWAYDQHVGKNKFLLVTLAMYADGFGVCRIPLTDLAGLIDRDESTVTRQLRQLVEGGFAERIEQAAANGVQLVSITKLCLSAKYAEERKPHKAAEMYPRNFQGYPRILQGGTEKTPQNEPLQIAGVPPQNAGHKEKDSSSLVPNNNHLTGAREDHQRHLLTIRDAGLSSVWSSWVRHLGAAQTTQEAQSPHWAKWIQDGLKAVLAEGVEQTIAGGASINNPWRFLSGLMKKQAQERQTANSAQTTQDSSAAVRAAFEAGRRVRLPNGDEATIISTGSSCIYTDHAVFETVPLAQLKNCEVLA</sequence>
<reference evidence="3" key="1">
    <citation type="submission" date="2012-03" db="EMBL/GenBank/DDBJ databases">
        <title>Complete sequence of chromosome of Deinococcus peraridilitoris DSM 19664.</title>
        <authorList>
            <person name="Lucas S."/>
            <person name="Copeland A."/>
            <person name="Lapidus A."/>
            <person name="Glavina del Rio T."/>
            <person name="Dalin E."/>
            <person name="Tice H."/>
            <person name="Bruce D."/>
            <person name="Goodwin L."/>
            <person name="Pitluck S."/>
            <person name="Peters L."/>
            <person name="Mikhailova N."/>
            <person name="Lu M."/>
            <person name="Kyrpides N."/>
            <person name="Mavromatis K."/>
            <person name="Ivanova N."/>
            <person name="Brettin T."/>
            <person name="Detter J.C."/>
            <person name="Han C."/>
            <person name="Larimer F."/>
            <person name="Land M."/>
            <person name="Hauser L."/>
            <person name="Markowitz V."/>
            <person name="Cheng J.-F."/>
            <person name="Hugenholtz P."/>
            <person name="Woyke T."/>
            <person name="Wu D."/>
            <person name="Pukall R."/>
            <person name="Steenblock K."/>
            <person name="Brambilla E."/>
            <person name="Klenk H.-P."/>
            <person name="Eisen J.A."/>
        </authorList>
    </citation>
    <scope>NUCLEOTIDE SEQUENCE [LARGE SCALE GENOMIC DNA]</scope>
    <source>
        <strain evidence="3">DSM 19664 / LMG 22246 / CIP 109416 / KR-200</strain>
    </source>
</reference>
<evidence type="ECO:0000313" key="3">
    <source>
        <dbReference type="Proteomes" id="UP000010467"/>
    </source>
</evidence>
<proteinExistence type="predicted"/>
<dbReference type="InterPro" id="IPR036390">
    <property type="entry name" value="WH_DNA-bd_sf"/>
</dbReference>
<dbReference type="EMBL" id="CP003382">
    <property type="protein sequence ID" value="AFZ67113.1"/>
    <property type="molecule type" value="Genomic_DNA"/>
</dbReference>
<dbReference type="RefSeq" id="WP_015235421.1">
    <property type="nucleotide sequence ID" value="NC_019793.1"/>
</dbReference>
<gene>
    <name evidence="2" type="ordered locus">Deipe_1572</name>
</gene>
<evidence type="ECO:0000256" key="1">
    <source>
        <dbReference type="SAM" id="MobiDB-lite"/>
    </source>
</evidence>
<organism evidence="2 3">
    <name type="scientific">Deinococcus peraridilitoris (strain DSM 19664 / LMG 22246 / CIP 109416 / KR-200)</name>
    <dbReference type="NCBI Taxonomy" id="937777"/>
    <lineage>
        <taxon>Bacteria</taxon>
        <taxon>Thermotogati</taxon>
        <taxon>Deinococcota</taxon>
        <taxon>Deinococci</taxon>
        <taxon>Deinococcales</taxon>
        <taxon>Deinococcaceae</taxon>
        <taxon>Deinococcus</taxon>
    </lineage>
</organism>
<feature type="compositionally biased region" description="Polar residues" evidence="1">
    <location>
        <begin position="145"/>
        <end position="154"/>
    </location>
</feature>
<dbReference type="KEGG" id="dpd:Deipe_1572"/>
<name>K9ZZS1_DEIPD</name>
<protein>
    <submittedName>
        <fullName evidence="2">Uncharacterized protein</fullName>
    </submittedName>
</protein>
<accession>K9ZZS1</accession>
<dbReference type="Proteomes" id="UP000010467">
    <property type="component" value="Chromosome"/>
</dbReference>
<dbReference type="SUPFAM" id="SSF46785">
    <property type="entry name" value="Winged helix' DNA-binding domain"/>
    <property type="match status" value="1"/>
</dbReference>
<evidence type="ECO:0000313" key="2">
    <source>
        <dbReference type="EMBL" id="AFZ67113.1"/>
    </source>
</evidence>
<feature type="region of interest" description="Disordered" evidence="1">
    <location>
        <begin position="114"/>
        <end position="155"/>
    </location>
</feature>
<dbReference type="AlphaFoldDB" id="K9ZZS1"/>
<dbReference type="HOGENOM" id="CLU_902307_0_0_0"/>
<keyword evidence="3" id="KW-1185">Reference proteome</keyword>